<evidence type="ECO:0000313" key="2">
    <source>
        <dbReference type="EMBL" id="CAB3701464.1"/>
    </source>
</evidence>
<dbReference type="SUPFAM" id="SSF53474">
    <property type="entry name" value="alpha/beta-Hydrolases"/>
    <property type="match status" value="1"/>
</dbReference>
<name>A0A6J5BF57_9BURK</name>
<dbReference type="Pfam" id="PF12697">
    <property type="entry name" value="Abhydrolase_6"/>
    <property type="match status" value="1"/>
</dbReference>
<gene>
    <name evidence="2" type="primary">dhmA_1</name>
    <name evidence="2" type="ORF">LMG22037_03533</name>
</gene>
<protein>
    <submittedName>
        <fullName evidence="2">Haloalkane dehalogenase</fullName>
        <ecNumber evidence="2">3.8.1.5</ecNumber>
    </submittedName>
</protein>
<dbReference type="GO" id="GO:0018786">
    <property type="term" value="F:haloalkane dehalogenase activity"/>
    <property type="evidence" value="ECO:0007669"/>
    <property type="project" value="UniProtKB-EC"/>
</dbReference>
<sequence>MDRRYTFVLIHGAWHYGELWAPVAENLRMAGHQVHTPTVAGHTRDARPGERDVGHAQGVNSIVEYITSKGLKDIVLVAHSFGGSVISRVAEEIPERIRRLVYWNAFVLKDGESVSDVSPPAYSVMMDAIAAERGDNCVVLPYPVWRDSFIGDADEATAKHTYSLLCPEPYRMLTDKVPLKTFYTLQIPKTYLNAQADVAMPPGEYAWFPRFAERLFPCRVLHMEGSHQVMFSNPAALAQKIIEAGRD</sequence>
<dbReference type="PANTHER" id="PTHR37017:SF11">
    <property type="entry name" value="ESTERASE_LIPASE_THIOESTERASE DOMAIN-CONTAINING PROTEIN"/>
    <property type="match status" value="1"/>
</dbReference>
<dbReference type="Gene3D" id="3.40.50.1820">
    <property type="entry name" value="alpha/beta hydrolase"/>
    <property type="match status" value="1"/>
</dbReference>
<accession>A0A6J5BF57</accession>
<reference evidence="2 3" key="1">
    <citation type="submission" date="2020-04" db="EMBL/GenBank/DDBJ databases">
        <authorList>
            <person name="De Canck E."/>
        </authorList>
    </citation>
    <scope>NUCLEOTIDE SEQUENCE [LARGE SCALE GENOMIC DNA]</scope>
    <source>
        <strain evidence="2 3">LMG 22037</strain>
    </source>
</reference>
<dbReference type="InterPro" id="IPR029058">
    <property type="entry name" value="AB_hydrolase_fold"/>
</dbReference>
<dbReference type="EMBL" id="CADIKB010000016">
    <property type="protein sequence ID" value="CAB3701464.1"/>
    <property type="molecule type" value="Genomic_DNA"/>
</dbReference>
<dbReference type="AlphaFoldDB" id="A0A6J5BF57"/>
<dbReference type="RefSeq" id="WP_035479128.1">
    <property type="nucleotide sequence ID" value="NZ_CADFGL010000015.1"/>
</dbReference>
<dbReference type="PANTHER" id="PTHR37017">
    <property type="entry name" value="AB HYDROLASE-1 DOMAIN-CONTAINING PROTEIN-RELATED"/>
    <property type="match status" value="1"/>
</dbReference>
<dbReference type="InterPro" id="IPR052897">
    <property type="entry name" value="Sec-Metab_Biosynth_Hydrolase"/>
</dbReference>
<dbReference type="InterPro" id="IPR000073">
    <property type="entry name" value="AB_hydrolase_1"/>
</dbReference>
<proteinExistence type="predicted"/>
<organism evidence="2 3">
    <name type="scientific">Paraburkholderia phenoliruptrix</name>
    <dbReference type="NCBI Taxonomy" id="252970"/>
    <lineage>
        <taxon>Bacteria</taxon>
        <taxon>Pseudomonadati</taxon>
        <taxon>Pseudomonadota</taxon>
        <taxon>Betaproteobacteria</taxon>
        <taxon>Burkholderiales</taxon>
        <taxon>Burkholderiaceae</taxon>
        <taxon>Paraburkholderia</taxon>
    </lineage>
</organism>
<feature type="domain" description="AB hydrolase-1" evidence="1">
    <location>
        <begin position="7"/>
        <end position="239"/>
    </location>
</feature>
<evidence type="ECO:0000259" key="1">
    <source>
        <dbReference type="Pfam" id="PF12697"/>
    </source>
</evidence>
<keyword evidence="2" id="KW-0378">Hydrolase</keyword>
<evidence type="ECO:0000313" key="3">
    <source>
        <dbReference type="Proteomes" id="UP000494249"/>
    </source>
</evidence>
<dbReference type="Proteomes" id="UP000494249">
    <property type="component" value="Unassembled WGS sequence"/>
</dbReference>
<dbReference type="EC" id="3.8.1.5" evidence="2"/>